<feature type="transmembrane region" description="Helical" evidence="2">
    <location>
        <begin position="78"/>
        <end position="99"/>
    </location>
</feature>
<keyword evidence="2" id="KW-0812">Transmembrane</keyword>
<keyword evidence="2" id="KW-0472">Membrane</keyword>
<name>A0ABP8LDW2_9MICO</name>
<feature type="transmembrane region" description="Helical" evidence="2">
    <location>
        <begin position="54"/>
        <end position="72"/>
    </location>
</feature>
<keyword evidence="2" id="KW-1133">Transmembrane helix</keyword>
<gene>
    <name evidence="3" type="ORF">GCM10023169_25470</name>
</gene>
<dbReference type="RefSeq" id="WP_345216635.1">
    <property type="nucleotide sequence ID" value="NZ_BAABGN010000011.1"/>
</dbReference>
<organism evidence="3 4">
    <name type="scientific">Georgenia halophila</name>
    <dbReference type="NCBI Taxonomy" id="620889"/>
    <lineage>
        <taxon>Bacteria</taxon>
        <taxon>Bacillati</taxon>
        <taxon>Actinomycetota</taxon>
        <taxon>Actinomycetes</taxon>
        <taxon>Micrococcales</taxon>
        <taxon>Bogoriellaceae</taxon>
        <taxon>Georgenia</taxon>
    </lineage>
</organism>
<dbReference type="Pfam" id="PF19870">
    <property type="entry name" value="DUF6343"/>
    <property type="match status" value="1"/>
</dbReference>
<comment type="caution">
    <text evidence="3">The sequence shown here is derived from an EMBL/GenBank/DDBJ whole genome shotgun (WGS) entry which is preliminary data.</text>
</comment>
<dbReference type="InterPro" id="IPR045924">
    <property type="entry name" value="DUF6343"/>
</dbReference>
<reference evidence="4" key="1">
    <citation type="journal article" date="2019" name="Int. J. Syst. Evol. Microbiol.">
        <title>The Global Catalogue of Microorganisms (GCM) 10K type strain sequencing project: providing services to taxonomists for standard genome sequencing and annotation.</title>
        <authorList>
            <consortium name="The Broad Institute Genomics Platform"/>
            <consortium name="The Broad Institute Genome Sequencing Center for Infectious Disease"/>
            <person name="Wu L."/>
            <person name="Ma J."/>
        </authorList>
    </citation>
    <scope>NUCLEOTIDE SEQUENCE [LARGE SCALE GENOMIC DNA]</scope>
    <source>
        <strain evidence="4">JCM 17810</strain>
    </source>
</reference>
<dbReference type="EMBL" id="BAABGN010000011">
    <property type="protein sequence ID" value="GAA4426550.1"/>
    <property type="molecule type" value="Genomic_DNA"/>
</dbReference>
<evidence type="ECO:0000313" key="3">
    <source>
        <dbReference type="EMBL" id="GAA4426550.1"/>
    </source>
</evidence>
<keyword evidence="4" id="KW-1185">Reference proteome</keyword>
<evidence type="ECO:0000256" key="2">
    <source>
        <dbReference type="SAM" id="Phobius"/>
    </source>
</evidence>
<evidence type="ECO:0000256" key="1">
    <source>
        <dbReference type="SAM" id="MobiDB-lite"/>
    </source>
</evidence>
<sequence length="108" mass="11653">MTGEQDERSGRDGQHDRQSGHDRERYRHGLPDHHDPTAGIGGAPPARSALTLRLILADIGLIAGILLAVWAATEDAPLVWIILPAVMAVTAAVDLLVVLRRKRRGEPG</sequence>
<evidence type="ECO:0000313" key="4">
    <source>
        <dbReference type="Proteomes" id="UP001500622"/>
    </source>
</evidence>
<feature type="region of interest" description="Disordered" evidence="1">
    <location>
        <begin position="1"/>
        <end position="43"/>
    </location>
</feature>
<proteinExistence type="predicted"/>
<dbReference type="Proteomes" id="UP001500622">
    <property type="component" value="Unassembled WGS sequence"/>
</dbReference>
<accession>A0ABP8LDW2</accession>
<feature type="compositionally biased region" description="Basic and acidic residues" evidence="1">
    <location>
        <begin position="1"/>
        <end position="36"/>
    </location>
</feature>
<protein>
    <submittedName>
        <fullName evidence="3">Uncharacterized protein</fullName>
    </submittedName>
</protein>